<dbReference type="GO" id="GO:0003677">
    <property type="term" value="F:DNA binding"/>
    <property type="evidence" value="ECO:0007669"/>
    <property type="project" value="UniProtKB-UniRule"/>
</dbReference>
<dbReference type="HAMAP" id="MF_00274">
    <property type="entry name" value="DNA_YbaB_EbfC"/>
    <property type="match status" value="1"/>
</dbReference>
<keyword evidence="1 2" id="KW-0238">DNA-binding</keyword>
<keyword evidence="2" id="KW-0963">Cytoplasm</keyword>
<comment type="similarity">
    <text evidence="2">Belongs to the YbaB/EbfC family.</text>
</comment>
<comment type="caution">
    <text evidence="4">The sequence shown here is derived from an EMBL/GenBank/DDBJ whole genome shotgun (WGS) entry which is preliminary data.</text>
</comment>
<protein>
    <recommendedName>
        <fullName evidence="2">Nucleoid-associated protein DES53_12115</fullName>
    </recommendedName>
</protein>
<dbReference type="InterPro" id="IPR004401">
    <property type="entry name" value="YbaB/EbfC"/>
</dbReference>
<dbReference type="EMBL" id="QNRR01000021">
    <property type="protein sequence ID" value="RBP35495.1"/>
    <property type="molecule type" value="Genomic_DNA"/>
</dbReference>
<evidence type="ECO:0000313" key="5">
    <source>
        <dbReference type="Proteomes" id="UP000253426"/>
    </source>
</evidence>
<dbReference type="AlphaFoldDB" id="A0A366H0V2"/>
<organism evidence="4 5">
    <name type="scientific">Roseimicrobium gellanilyticum</name>
    <dbReference type="NCBI Taxonomy" id="748857"/>
    <lineage>
        <taxon>Bacteria</taxon>
        <taxon>Pseudomonadati</taxon>
        <taxon>Verrucomicrobiota</taxon>
        <taxon>Verrucomicrobiia</taxon>
        <taxon>Verrucomicrobiales</taxon>
        <taxon>Verrucomicrobiaceae</taxon>
        <taxon>Roseimicrobium</taxon>
    </lineage>
</organism>
<dbReference type="PANTHER" id="PTHR33449:SF1">
    <property type="entry name" value="NUCLEOID-ASSOCIATED PROTEIN YBAB"/>
    <property type="match status" value="1"/>
</dbReference>
<dbReference type="GO" id="GO:0005829">
    <property type="term" value="C:cytosol"/>
    <property type="evidence" value="ECO:0007669"/>
    <property type="project" value="TreeGrafter"/>
</dbReference>
<evidence type="ECO:0000256" key="2">
    <source>
        <dbReference type="HAMAP-Rule" id="MF_00274"/>
    </source>
</evidence>
<dbReference type="NCBIfam" id="TIGR00103">
    <property type="entry name" value="DNA_YbaB_EbfC"/>
    <property type="match status" value="1"/>
</dbReference>
<dbReference type="InterPro" id="IPR036894">
    <property type="entry name" value="YbaB-like_sf"/>
</dbReference>
<keyword evidence="5" id="KW-1185">Reference proteome</keyword>
<proteinExistence type="inferred from homology"/>
<feature type="coiled-coil region" evidence="3">
    <location>
        <begin position="3"/>
        <end position="30"/>
    </location>
</feature>
<dbReference type="GO" id="GO:0043590">
    <property type="term" value="C:bacterial nucleoid"/>
    <property type="evidence" value="ECO:0007669"/>
    <property type="project" value="UniProtKB-UniRule"/>
</dbReference>
<comment type="subunit">
    <text evidence="2">Homodimer.</text>
</comment>
<dbReference type="SUPFAM" id="SSF82607">
    <property type="entry name" value="YbaB-like"/>
    <property type="match status" value="1"/>
</dbReference>
<dbReference type="PIRSF" id="PIRSF004555">
    <property type="entry name" value="UCP004555"/>
    <property type="match status" value="1"/>
</dbReference>
<dbReference type="PANTHER" id="PTHR33449">
    <property type="entry name" value="NUCLEOID-ASSOCIATED PROTEIN YBAB"/>
    <property type="match status" value="1"/>
</dbReference>
<evidence type="ECO:0000313" key="4">
    <source>
        <dbReference type="EMBL" id="RBP35495.1"/>
    </source>
</evidence>
<evidence type="ECO:0000256" key="1">
    <source>
        <dbReference type="ARBA" id="ARBA00023125"/>
    </source>
</evidence>
<comment type="subcellular location">
    <subcellularLocation>
        <location evidence="2">Cytoplasm</location>
        <location evidence="2">Nucleoid</location>
    </subcellularLocation>
</comment>
<dbReference type="Proteomes" id="UP000253426">
    <property type="component" value="Unassembled WGS sequence"/>
</dbReference>
<keyword evidence="3" id="KW-0175">Coiled coil</keyword>
<dbReference type="Pfam" id="PF02575">
    <property type="entry name" value="YbaB_DNA_bd"/>
    <property type="match status" value="1"/>
</dbReference>
<dbReference type="OrthoDB" id="9795263at2"/>
<accession>A0A366H0V2</accession>
<comment type="function">
    <text evidence="2">Binds to DNA and alters its conformation. May be involved in regulation of gene expression, nucleoid organization and DNA protection.</text>
</comment>
<reference evidence="4 5" key="1">
    <citation type="submission" date="2018-06" db="EMBL/GenBank/DDBJ databases">
        <title>Genomic Encyclopedia of Type Strains, Phase IV (KMG-IV): sequencing the most valuable type-strain genomes for metagenomic binning, comparative biology and taxonomic classification.</title>
        <authorList>
            <person name="Goeker M."/>
        </authorList>
    </citation>
    <scope>NUCLEOTIDE SEQUENCE [LARGE SCALE GENOMIC DNA]</scope>
    <source>
        <strain evidence="4 5">DSM 25532</strain>
    </source>
</reference>
<evidence type="ECO:0000256" key="3">
    <source>
        <dbReference type="SAM" id="Coils"/>
    </source>
</evidence>
<sequence length="104" mass="11037">MNIQKMLKQMQRMQADMAQTQQDLASKTVEAAAGGGRVTVTANGSQEITSIKIAKEVVDPDDVEMLQDLVLTAVQQALSKSKELAAGEMGKITQGMGLPPGMGF</sequence>
<name>A0A366H0V2_9BACT</name>
<dbReference type="Gene3D" id="3.30.1310.10">
    <property type="entry name" value="Nucleoid-associated protein YbaB-like domain"/>
    <property type="match status" value="1"/>
</dbReference>
<gene>
    <name evidence="4" type="ORF">DES53_12115</name>
</gene>
<dbReference type="RefSeq" id="WP_113962280.1">
    <property type="nucleotide sequence ID" value="NZ_QNRR01000021.1"/>
</dbReference>